<feature type="coiled-coil region" evidence="1">
    <location>
        <begin position="409"/>
        <end position="443"/>
    </location>
</feature>
<dbReference type="OrthoDB" id="5823302at2759"/>
<dbReference type="AlphaFoldDB" id="A0A3P6UWY7"/>
<keyword evidence="3" id="KW-1185">Reference proteome</keyword>
<accession>A0A3P6UWY7</accession>
<sequence>MDTTVSESFTQLKQNDRLHLTAKLSKKSKKLLKEKAVFAEEERSLWERSKAILAQNIDDEENLKQSRRAYKEISKQLHHNAKSLQLVDMRLKAASELIKTAMDTVEITNKVSNFSIETFTARFVALKICSENNWAAIQEKLEQSEGIDDALIELEDGLSHLLRHRSLVERAERLRKMRGYREQLLRTEYEELLNRVAMLKSNLEMKNSTNQKLQQQFHQAGEELEDILSTEIENLDEVMVEEEELQQQLHACSQECDEAVLELSKFHEQNEKVLDKERMLDEQFIIMKIELENLTAMGRDDPEIVSVHHKNIRENLQAEMNEKLNALQDEVRRMQTELNCVENEHASLMVFLGSEQHDWPKEIEEAIEAGKQLEAMIAAERKANAVLRSKKMEVDMECSQLEIEANVLHESTNAEIAQYEAEISDLQKYLERLINEEKEETQRYEMISGHATSIARSAKHAYLRDEKLDVRSLWSNVAYKPDTSGFGNSSSNEFGRGSGSRARWLTVDNAAKTLFDKRDLESGMMSIARKFKDERAVDSEGTVPSDMHSSQVNEANPNANELIKEAANIGNYPLPPSAFGSPLSTNDSPDVVTDCEVSGSELDQSVWSDFSSLVK</sequence>
<evidence type="ECO:0000313" key="3">
    <source>
        <dbReference type="Proteomes" id="UP000277928"/>
    </source>
</evidence>
<keyword evidence="1" id="KW-0175">Coiled coil</keyword>
<protein>
    <submittedName>
        <fullName evidence="2">Uncharacterized protein</fullName>
    </submittedName>
</protein>
<name>A0A3P6UWY7_LITSI</name>
<feature type="coiled-coil region" evidence="1">
    <location>
        <begin position="182"/>
        <end position="262"/>
    </location>
</feature>
<dbReference type="EMBL" id="UYRX01000478">
    <property type="protein sequence ID" value="VDK82784.1"/>
    <property type="molecule type" value="Genomic_DNA"/>
</dbReference>
<gene>
    <name evidence="2" type="ORF">NLS_LOCUS5911</name>
</gene>
<proteinExistence type="predicted"/>
<evidence type="ECO:0000256" key="1">
    <source>
        <dbReference type="SAM" id="Coils"/>
    </source>
</evidence>
<dbReference type="OMA" id="NEHASLM"/>
<reference evidence="2 3" key="1">
    <citation type="submission" date="2018-08" db="EMBL/GenBank/DDBJ databases">
        <authorList>
            <person name="Laetsch R D."/>
            <person name="Stevens L."/>
            <person name="Kumar S."/>
            <person name="Blaxter L. M."/>
        </authorList>
    </citation>
    <scope>NUCLEOTIDE SEQUENCE [LARGE SCALE GENOMIC DNA]</scope>
</reference>
<dbReference type="Proteomes" id="UP000277928">
    <property type="component" value="Unassembled WGS sequence"/>
</dbReference>
<feature type="coiled-coil region" evidence="1">
    <location>
        <begin position="310"/>
        <end position="344"/>
    </location>
</feature>
<organism evidence="2 3">
    <name type="scientific">Litomosoides sigmodontis</name>
    <name type="common">Filarial nematode worm</name>
    <dbReference type="NCBI Taxonomy" id="42156"/>
    <lineage>
        <taxon>Eukaryota</taxon>
        <taxon>Metazoa</taxon>
        <taxon>Ecdysozoa</taxon>
        <taxon>Nematoda</taxon>
        <taxon>Chromadorea</taxon>
        <taxon>Rhabditida</taxon>
        <taxon>Spirurina</taxon>
        <taxon>Spiruromorpha</taxon>
        <taxon>Filarioidea</taxon>
        <taxon>Onchocercidae</taxon>
        <taxon>Litomosoides</taxon>
    </lineage>
</organism>
<evidence type="ECO:0000313" key="2">
    <source>
        <dbReference type="EMBL" id="VDK82784.1"/>
    </source>
</evidence>